<dbReference type="Proteomes" id="UP000011885">
    <property type="component" value="Unassembled WGS sequence"/>
</dbReference>
<protein>
    <submittedName>
        <fullName evidence="1">Uncharacterized protein</fullName>
    </submittedName>
</protein>
<comment type="caution">
    <text evidence="1">The sequence shown here is derived from an EMBL/GenBank/DDBJ whole genome shotgun (WGS) entry which is preliminary data.</text>
</comment>
<gene>
    <name evidence="1" type="ORF">RSSM_02237</name>
</gene>
<organism evidence="1 2">
    <name type="scientific">Rhodopirellula sallentina SM41</name>
    <dbReference type="NCBI Taxonomy" id="1263870"/>
    <lineage>
        <taxon>Bacteria</taxon>
        <taxon>Pseudomonadati</taxon>
        <taxon>Planctomycetota</taxon>
        <taxon>Planctomycetia</taxon>
        <taxon>Pirellulales</taxon>
        <taxon>Pirellulaceae</taxon>
        <taxon>Rhodopirellula</taxon>
    </lineage>
</organism>
<accession>M5U4Y1</accession>
<dbReference type="AlphaFoldDB" id="M5U4Y1"/>
<name>M5U4Y1_9BACT</name>
<evidence type="ECO:0000313" key="2">
    <source>
        <dbReference type="Proteomes" id="UP000011885"/>
    </source>
</evidence>
<dbReference type="EMBL" id="ANOH01000155">
    <property type="protein sequence ID" value="EMI56319.1"/>
    <property type="molecule type" value="Genomic_DNA"/>
</dbReference>
<evidence type="ECO:0000313" key="1">
    <source>
        <dbReference type="EMBL" id="EMI56319.1"/>
    </source>
</evidence>
<reference evidence="1 2" key="1">
    <citation type="journal article" date="2013" name="Mar. Genomics">
        <title>Expression of sulfatases in Rhodopirellula baltica and the diversity of sulfatases in the genus Rhodopirellula.</title>
        <authorList>
            <person name="Wegner C.E."/>
            <person name="Richter-Heitmann T."/>
            <person name="Klindworth A."/>
            <person name="Klockow C."/>
            <person name="Richter M."/>
            <person name="Achstetter T."/>
            <person name="Glockner F.O."/>
            <person name="Harder J."/>
        </authorList>
    </citation>
    <scope>NUCLEOTIDE SEQUENCE [LARGE SCALE GENOMIC DNA]</scope>
    <source>
        <strain evidence="1 2">SM41</strain>
    </source>
</reference>
<proteinExistence type="predicted"/>
<sequence length="51" mass="5760">MLKQQTPPTNESSTEIVAFMLKWSRCLSAKNASHTQQRKNGCTYLMNNISA</sequence>
<keyword evidence="2" id="KW-1185">Reference proteome</keyword>